<evidence type="ECO:0000256" key="1">
    <source>
        <dbReference type="SAM" id="SignalP"/>
    </source>
</evidence>
<evidence type="ECO:0000313" key="2">
    <source>
        <dbReference type="EMBL" id="RXG27309.1"/>
    </source>
</evidence>
<dbReference type="RefSeq" id="WP_072985024.1">
    <property type="nucleotide sequence ID" value="NZ_FQXT01000007.1"/>
</dbReference>
<reference evidence="3" key="1">
    <citation type="submission" date="2016-11" db="EMBL/GenBank/DDBJ databases">
        <authorList>
            <person name="Jaros S."/>
            <person name="Januszkiewicz K."/>
            <person name="Wedrychowicz H."/>
        </authorList>
    </citation>
    <scope>NUCLEOTIDE SEQUENCE [LARGE SCALE GENOMIC DNA]</scope>
    <source>
        <strain evidence="3">DSM 19859</strain>
    </source>
</reference>
<dbReference type="Proteomes" id="UP000290037">
    <property type="component" value="Unassembled WGS sequence"/>
</dbReference>
<keyword evidence="1" id="KW-0732">Signal</keyword>
<evidence type="ECO:0000313" key="4">
    <source>
        <dbReference type="Proteomes" id="UP000184240"/>
    </source>
</evidence>
<organism evidence="3 4">
    <name type="scientific">Leeuwenhoekiella palythoae</name>
    <dbReference type="NCBI Taxonomy" id="573501"/>
    <lineage>
        <taxon>Bacteria</taxon>
        <taxon>Pseudomonadati</taxon>
        <taxon>Bacteroidota</taxon>
        <taxon>Flavobacteriia</taxon>
        <taxon>Flavobacteriales</taxon>
        <taxon>Flavobacteriaceae</taxon>
        <taxon>Leeuwenhoekiella</taxon>
    </lineage>
</organism>
<evidence type="ECO:0000313" key="3">
    <source>
        <dbReference type="EMBL" id="SHI25998.1"/>
    </source>
</evidence>
<evidence type="ECO:0000313" key="5">
    <source>
        <dbReference type="Proteomes" id="UP000290037"/>
    </source>
</evidence>
<dbReference type="EMBL" id="QOVN01000008">
    <property type="protein sequence ID" value="RXG27309.1"/>
    <property type="molecule type" value="Genomic_DNA"/>
</dbReference>
<accession>A0A1M5ZPB5</accession>
<proteinExistence type="predicted"/>
<dbReference type="EMBL" id="FQXT01000007">
    <property type="protein sequence ID" value="SHI25998.1"/>
    <property type="molecule type" value="Genomic_DNA"/>
</dbReference>
<reference evidence="4" key="2">
    <citation type="submission" date="2016-11" db="EMBL/GenBank/DDBJ databases">
        <authorList>
            <person name="Varghese N."/>
            <person name="Submissions S."/>
        </authorList>
    </citation>
    <scope>NUCLEOTIDE SEQUENCE [LARGE SCALE GENOMIC DNA]</scope>
    <source>
        <strain evidence="4">DSM 19859</strain>
    </source>
</reference>
<dbReference type="OrthoDB" id="1376285at2"/>
<feature type="signal peptide" evidence="1">
    <location>
        <begin position="1"/>
        <end position="20"/>
    </location>
</feature>
<keyword evidence="5" id="KW-1185">Reference proteome</keyword>
<sequence>MKKLQILVVALVLSTSSLFANTDPKPETASMQLRTQIIELLGTPDLELQQDVLENEIEFMVTAQGSIVVLNVTTENPAIENYIKNRLNYKEAKVAVGKNKFFNLSYKIVKEI</sequence>
<gene>
    <name evidence="2" type="ORF">DSM01_3119</name>
    <name evidence="3" type="ORF">SAMN04487999_3326</name>
</gene>
<name>A0A1M5ZPB5_9FLAO</name>
<feature type="chain" id="PRO_5009915499" evidence="1">
    <location>
        <begin position="21"/>
        <end position="112"/>
    </location>
</feature>
<reference evidence="2 5" key="3">
    <citation type="submission" date="2018-07" db="EMBL/GenBank/DDBJ databases">
        <title>Leeuwenhoekiella genomics.</title>
        <authorList>
            <person name="Tahon G."/>
            <person name="Willems A."/>
        </authorList>
    </citation>
    <scope>NUCLEOTIDE SEQUENCE [LARGE SCALE GENOMIC DNA]</scope>
    <source>
        <strain evidence="2 5">LMG 24856</strain>
    </source>
</reference>
<dbReference type="AlphaFoldDB" id="A0A1M5ZPB5"/>
<dbReference type="Proteomes" id="UP000184240">
    <property type="component" value="Unassembled WGS sequence"/>
</dbReference>
<protein>
    <submittedName>
        <fullName evidence="3">Uncharacterized protein</fullName>
    </submittedName>
</protein>